<proteinExistence type="predicted"/>
<dbReference type="InterPro" id="IPR052893">
    <property type="entry name" value="TCS_response_regulator"/>
</dbReference>
<dbReference type="PROSITE" id="PS50110">
    <property type="entry name" value="RESPONSE_REGULATORY"/>
    <property type="match status" value="1"/>
</dbReference>
<feature type="modified residue" description="4-aspartylphosphate" evidence="1">
    <location>
        <position position="68"/>
    </location>
</feature>
<name>A0ABQ1RAS7_9BURK</name>
<evidence type="ECO:0000313" key="3">
    <source>
        <dbReference type="EMBL" id="GGD61832.1"/>
    </source>
</evidence>
<evidence type="ECO:0000313" key="4">
    <source>
        <dbReference type="Proteomes" id="UP000597138"/>
    </source>
</evidence>
<feature type="domain" description="Response regulatory" evidence="2">
    <location>
        <begin position="8"/>
        <end position="135"/>
    </location>
</feature>
<evidence type="ECO:0000256" key="1">
    <source>
        <dbReference type="PROSITE-ProRule" id="PRU00169"/>
    </source>
</evidence>
<keyword evidence="1" id="KW-0597">Phosphoprotein</keyword>
<dbReference type="Pfam" id="PF00072">
    <property type="entry name" value="Response_reg"/>
    <property type="match status" value="1"/>
</dbReference>
<gene>
    <name evidence="3" type="ORF">GCM10010985_14940</name>
</gene>
<dbReference type="CDD" id="cd17557">
    <property type="entry name" value="REC_Rcp-like"/>
    <property type="match status" value="1"/>
</dbReference>
<dbReference type="Proteomes" id="UP000597138">
    <property type="component" value="Unassembled WGS sequence"/>
</dbReference>
<dbReference type="RefSeq" id="WP_035965893.1">
    <property type="nucleotide sequence ID" value="NZ_BMEG01000002.1"/>
</dbReference>
<dbReference type="EMBL" id="BMEG01000002">
    <property type="protein sequence ID" value="GGD61832.1"/>
    <property type="molecule type" value="Genomic_DNA"/>
</dbReference>
<dbReference type="PANTHER" id="PTHR44520:SF1">
    <property type="entry name" value="TWO-COMPONENT SYSTEM REGULATORY PROTEIN"/>
    <property type="match status" value="1"/>
</dbReference>
<reference evidence="4" key="1">
    <citation type="journal article" date="2019" name="Int. J. Syst. Evol. Microbiol.">
        <title>The Global Catalogue of Microorganisms (GCM) 10K type strain sequencing project: providing services to taxonomists for standard genome sequencing and annotation.</title>
        <authorList>
            <consortium name="The Broad Institute Genomics Platform"/>
            <consortium name="The Broad Institute Genome Sequencing Center for Infectious Disease"/>
            <person name="Wu L."/>
            <person name="Ma J."/>
        </authorList>
    </citation>
    <scope>NUCLEOTIDE SEQUENCE [LARGE SCALE GENOMIC DNA]</scope>
    <source>
        <strain evidence="4">CGMCC 1.11013</strain>
    </source>
</reference>
<sequence>MAGEELKAVLLVEDSENDIELTLLSLQRAGLENPVDVVRDGVEALEYLRCEKKWSGRPDVHPAVILLDKKLPRLDGHDVLAAVRADAQLQHIPIVMLTSSRQETDLLTSYDLGVNAYVVKPVEFTDFMDAIKDIGAFWLVLNKHRARQPGTTSATRPASDDA</sequence>
<comment type="caution">
    <text evidence="3">The sequence shown here is derived from an EMBL/GenBank/DDBJ whole genome shotgun (WGS) entry which is preliminary data.</text>
</comment>
<dbReference type="SUPFAM" id="SSF52172">
    <property type="entry name" value="CheY-like"/>
    <property type="match status" value="1"/>
</dbReference>
<accession>A0ABQ1RAS7</accession>
<dbReference type="InterPro" id="IPR011006">
    <property type="entry name" value="CheY-like_superfamily"/>
</dbReference>
<evidence type="ECO:0000259" key="2">
    <source>
        <dbReference type="PROSITE" id="PS50110"/>
    </source>
</evidence>
<organism evidence="3 4">
    <name type="scientific">Caballeronia grimmiae</name>
    <dbReference type="NCBI Taxonomy" id="1071679"/>
    <lineage>
        <taxon>Bacteria</taxon>
        <taxon>Pseudomonadati</taxon>
        <taxon>Pseudomonadota</taxon>
        <taxon>Betaproteobacteria</taxon>
        <taxon>Burkholderiales</taxon>
        <taxon>Burkholderiaceae</taxon>
        <taxon>Caballeronia</taxon>
    </lineage>
</organism>
<dbReference type="InterPro" id="IPR001789">
    <property type="entry name" value="Sig_transdc_resp-reg_receiver"/>
</dbReference>
<dbReference type="SMART" id="SM00448">
    <property type="entry name" value="REC"/>
    <property type="match status" value="1"/>
</dbReference>
<dbReference type="PANTHER" id="PTHR44520">
    <property type="entry name" value="RESPONSE REGULATOR RCP1-RELATED"/>
    <property type="match status" value="1"/>
</dbReference>
<dbReference type="Gene3D" id="3.40.50.2300">
    <property type="match status" value="1"/>
</dbReference>
<protein>
    <submittedName>
        <fullName evidence="3">Response regulator</fullName>
    </submittedName>
</protein>
<keyword evidence="4" id="KW-1185">Reference proteome</keyword>